<dbReference type="InterPro" id="IPR058240">
    <property type="entry name" value="rSAM_sf"/>
</dbReference>
<dbReference type="Pfam" id="PF06969">
    <property type="entry name" value="HemN_C"/>
    <property type="match status" value="1"/>
</dbReference>
<dbReference type="PANTHER" id="PTHR13932:SF5">
    <property type="entry name" value="RADICAL S-ADENOSYL METHIONINE DOMAIN-CONTAINING PROTEIN 1, MITOCHONDRIAL"/>
    <property type="match status" value="1"/>
</dbReference>
<evidence type="ECO:0000313" key="12">
    <source>
        <dbReference type="Proteomes" id="UP000006866"/>
    </source>
</evidence>
<gene>
    <name evidence="11" type="ordered locus">Hprae_0643</name>
</gene>
<dbReference type="Gene3D" id="3.20.20.70">
    <property type="entry name" value="Aldolase class I"/>
    <property type="match status" value="1"/>
</dbReference>
<keyword evidence="5 9" id="KW-0479">Metal-binding</keyword>
<evidence type="ECO:0000259" key="10">
    <source>
        <dbReference type="PROSITE" id="PS51918"/>
    </source>
</evidence>
<dbReference type="GO" id="GO:0004109">
    <property type="term" value="F:coproporphyrinogen oxidase activity"/>
    <property type="evidence" value="ECO:0007669"/>
    <property type="project" value="InterPro"/>
</dbReference>
<keyword evidence="8 9" id="KW-0143">Chaperone</keyword>
<dbReference type="GO" id="GO:0051539">
    <property type="term" value="F:4 iron, 4 sulfur cluster binding"/>
    <property type="evidence" value="ECO:0007669"/>
    <property type="project" value="UniProtKB-UniRule"/>
</dbReference>
<dbReference type="SUPFAM" id="SSF102114">
    <property type="entry name" value="Radical SAM enzymes"/>
    <property type="match status" value="1"/>
</dbReference>
<dbReference type="SFLD" id="SFLDF00288">
    <property type="entry name" value="HemN-like__clustered_with_nucl"/>
    <property type="match status" value="1"/>
</dbReference>
<comment type="similarity">
    <text evidence="1">Belongs to the anaerobic coproporphyrinogen-III oxidase family. HemW subfamily.</text>
</comment>
<keyword evidence="12" id="KW-1185">Reference proteome</keyword>
<dbReference type="InterPro" id="IPR010723">
    <property type="entry name" value="HemN_C"/>
</dbReference>
<dbReference type="PANTHER" id="PTHR13932">
    <property type="entry name" value="COPROPORPHYRINIGEN III OXIDASE"/>
    <property type="match status" value="1"/>
</dbReference>
<evidence type="ECO:0000256" key="7">
    <source>
        <dbReference type="ARBA" id="ARBA00023014"/>
    </source>
</evidence>
<evidence type="ECO:0000256" key="2">
    <source>
        <dbReference type="ARBA" id="ARBA00017228"/>
    </source>
</evidence>
<dbReference type="RefSeq" id="WP_014552830.1">
    <property type="nucleotide sequence ID" value="NC_017455.1"/>
</dbReference>
<comment type="subcellular location">
    <subcellularLocation>
        <location evidence="9">Cytoplasm</location>
    </subcellularLocation>
</comment>
<keyword evidence="9" id="KW-0963">Cytoplasm</keyword>
<dbReference type="InterPro" id="IPR004559">
    <property type="entry name" value="HemW-like"/>
</dbReference>
<name>E3DQ46_HALPG</name>
<dbReference type="AlphaFoldDB" id="E3DQ46"/>
<dbReference type="InterPro" id="IPR007197">
    <property type="entry name" value="rSAM"/>
</dbReference>
<reference evidence="12" key="1">
    <citation type="submission" date="2010-10" db="EMBL/GenBank/DDBJ databases">
        <title>The complete genome of Halanaerobium praevalens DSM 2228.</title>
        <authorList>
            <consortium name="US DOE Joint Genome Institute (JGI-PGF)"/>
            <person name="Lucas S."/>
            <person name="Copeland A."/>
            <person name="Lapidus A."/>
            <person name="Glavina del Rio T."/>
            <person name="Dalin E."/>
            <person name="Tice H."/>
            <person name="Bruce D."/>
            <person name="Goodwin L."/>
            <person name="Pitluck S."/>
            <person name="Kyrpides N."/>
            <person name="Mavromatis K."/>
            <person name="Ivanova N."/>
            <person name="Ovchinnikova G."/>
            <person name="Chertkov O."/>
            <person name="Detter J.C."/>
            <person name="Han C."/>
            <person name="Larimer F."/>
            <person name="Land M."/>
            <person name="Hauser L."/>
            <person name="Markowitz V."/>
            <person name="Cheng J.-F."/>
            <person name="Hugenholtz P."/>
            <person name="Woyke T."/>
            <person name="Wu D."/>
            <person name="Tindall B."/>
            <person name="Pomrenke H.G."/>
            <person name="Brambilla E."/>
            <person name="Klenk H.-P."/>
            <person name="Eisen J.A."/>
        </authorList>
    </citation>
    <scope>NUCLEOTIDE SEQUENCE [LARGE SCALE GENOMIC DNA]</scope>
    <source>
        <strain evidence="12">ATCC 33744 / DSM 2228 / GSL</strain>
    </source>
</reference>
<dbReference type="InterPro" id="IPR013785">
    <property type="entry name" value="Aldolase_TIM"/>
</dbReference>
<dbReference type="GO" id="GO:0006779">
    <property type="term" value="P:porphyrin-containing compound biosynthetic process"/>
    <property type="evidence" value="ECO:0007669"/>
    <property type="project" value="InterPro"/>
</dbReference>
<evidence type="ECO:0000256" key="6">
    <source>
        <dbReference type="ARBA" id="ARBA00023004"/>
    </source>
</evidence>
<evidence type="ECO:0000256" key="8">
    <source>
        <dbReference type="ARBA" id="ARBA00023186"/>
    </source>
</evidence>
<keyword evidence="9" id="KW-0004">4Fe-4S</keyword>
<dbReference type="SFLD" id="SFLDG01065">
    <property type="entry name" value="anaerobic_coproporphyrinogen-I"/>
    <property type="match status" value="1"/>
</dbReference>
<dbReference type="SFLD" id="SFLDF00562">
    <property type="entry name" value="HemN-like__clustered_with_heat"/>
    <property type="match status" value="1"/>
</dbReference>
<dbReference type="eggNOG" id="COG0635">
    <property type="taxonomic scope" value="Bacteria"/>
</dbReference>
<comment type="function">
    <text evidence="9">Probably acts as a heme chaperone, transferring heme to an unknown acceptor. Binds one molecule of heme per monomer, possibly covalently. Binds 1 [4Fe-4S] cluster. The cluster is coordinated with 3 cysteines and an exchangeable S-adenosyl-L-methionine.</text>
</comment>
<sequence>MPKLNFKHANAIYLHLPFCSSKCPYCDFYSVQYTKKGVGQYWAALFMELEDLAAKTENKLVKTIYFGGGTPSLIEPNLIKDIIKKIKNKFKVTPTAEITMEINPASVSEEKIINFKRAGINRLSIGIQSFNNQHLSFLGRKTNSLQNKKILKLVANNFKNYSVDLIFALPDQSLEDFEKDLKELLDFFPPHISLYNLEIHENTPFYQKYNQGKLKLPTEELDAQMYKLALNKLKQAGYQHYEISNFSQKGYRAQHNYIYWLYQPYLALGPGASGFDGNCRYQNLSNLNYYLDYYNPQRLDYYDLDDYNLEKLKKIDCLRDHKKNKIRNITCLKPKEKWGEYSFLALRTDLGLFYHKFYQKFGLEFKSIYKEEIAELKALDLLKENNERIKLTTRGKEVANEVFLKFL</sequence>
<dbReference type="KEGG" id="hpk:Hprae_0643"/>
<dbReference type="GO" id="GO:0005737">
    <property type="term" value="C:cytoplasm"/>
    <property type="evidence" value="ECO:0007669"/>
    <property type="project" value="UniProtKB-SubCell"/>
</dbReference>
<feature type="domain" description="Radical SAM core" evidence="10">
    <location>
        <begin position="4"/>
        <end position="239"/>
    </location>
</feature>
<evidence type="ECO:0000256" key="1">
    <source>
        <dbReference type="ARBA" id="ARBA00006100"/>
    </source>
</evidence>
<keyword evidence="6 9" id="KW-0408">Iron</keyword>
<evidence type="ECO:0000256" key="3">
    <source>
        <dbReference type="ARBA" id="ARBA00022617"/>
    </source>
</evidence>
<proteinExistence type="inferred from homology"/>
<evidence type="ECO:0000313" key="11">
    <source>
        <dbReference type="EMBL" id="ADO76797.1"/>
    </source>
</evidence>
<organism evidence="11 12">
    <name type="scientific">Halanaerobium praevalens (strain ATCC 33744 / DSM 2228 / GSL)</name>
    <dbReference type="NCBI Taxonomy" id="572479"/>
    <lineage>
        <taxon>Bacteria</taxon>
        <taxon>Bacillati</taxon>
        <taxon>Bacillota</taxon>
        <taxon>Clostridia</taxon>
        <taxon>Halanaerobiales</taxon>
        <taxon>Halanaerobiaceae</taxon>
        <taxon>Halanaerobium</taxon>
    </lineage>
</organism>
<evidence type="ECO:0000256" key="5">
    <source>
        <dbReference type="ARBA" id="ARBA00022723"/>
    </source>
</evidence>
<keyword evidence="4 9" id="KW-0949">S-adenosyl-L-methionine</keyword>
<dbReference type="CDD" id="cd01335">
    <property type="entry name" value="Radical_SAM"/>
    <property type="match status" value="1"/>
</dbReference>
<dbReference type="SFLD" id="SFLDG01082">
    <property type="entry name" value="B12-binding_domain_containing"/>
    <property type="match status" value="1"/>
</dbReference>
<dbReference type="InterPro" id="IPR006638">
    <property type="entry name" value="Elp3/MiaA/NifB-like_rSAM"/>
</dbReference>
<dbReference type="OrthoDB" id="9808022at2"/>
<dbReference type="Proteomes" id="UP000006866">
    <property type="component" value="Chromosome"/>
</dbReference>
<dbReference type="GO" id="GO:0046872">
    <property type="term" value="F:metal ion binding"/>
    <property type="evidence" value="ECO:0007669"/>
    <property type="project" value="UniProtKB-UniRule"/>
</dbReference>
<keyword evidence="7 9" id="KW-0411">Iron-sulfur</keyword>
<dbReference type="HOGENOM" id="CLU_027579_3_1_9"/>
<dbReference type="EMBL" id="CP002175">
    <property type="protein sequence ID" value="ADO76797.1"/>
    <property type="molecule type" value="Genomic_DNA"/>
</dbReference>
<accession>E3DQ46</accession>
<dbReference type="Pfam" id="PF04055">
    <property type="entry name" value="Radical_SAM"/>
    <property type="match status" value="1"/>
</dbReference>
<dbReference type="SFLD" id="SFLDS00029">
    <property type="entry name" value="Radical_SAM"/>
    <property type="match status" value="1"/>
</dbReference>
<keyword evidence="3 9" id="KW-0349">Heme</keyword>
<evidence type="ECO:0000256" key="4">
    <source>
        <dbReference type="ARBA" id="ARBA00022691"/>
    </source>
</evidence>
<evidence type="ECO:0000256" key="9">
    <source>
        <dbReference type="RuleBase" id="RU364116"/>
    </source>
</evidence>
<dbReference type="PROSITE" id="PS51918">
    <property type="entry name" value="RADICAL_SAM"/>
    <property type="match status" value="1"/>
</dbReference>
<reference evidence="11 12" key="2">
    <citation type="journal article" date="2011" name="Stand. Genomic Sci.">
        <title>Complete genome sequence of the extremely halophilic Halanaerobium praevalens type strain (GSL).</title>
        <authorList>
            <person name="Ivanova N."/>
            <person name="Sikorski J."/>
            <person name="Chertkov O."/>
            <person name="Nolan M."/>
            <person name="Lucas S."/>
            <person name="Hammon N."/>
            <person name="Deshpande S."/>
            <person name="Cheng J.F."/>
            <person name="Tapia R."/>
            <person name="Han C."/>
            <person name="Goodwin L."/>
            <person name="Pitluck S."/>
            <person name="Huntemann M."/>
            <person name="Liolios K."/>
            <person name="Pagani I."/>
            <person name="Mavromatis K."/>
            <person name="Ovchinikova G."/>
            <person name="Pati A."/>
            <person name="Chen A."/>
            <person name="Palaniappan K."/>
            <person name="Land M."/>
            <person name="Hauser L."/>
            <person name="Brambilla E.M."/>
            <person name="Kannan K.P."/>
            <person name="Rohde M."/>
            <person name="Tindall B.J."/>
            <person name="Goker M."/>
            <person name="Detter J.C."/>
            <person name="Woyke T."/>
            <person name="Bristow J."/>
            <person name="Eisen J.A."/>
            <person name="Markowitz V."/>
            <person name="Hugenholtz P."/>
            <person name="Kyrpides N.C."/>
            <person name="Klenk H.P."/>
            <person name="Lapidus A."/>
        </authorList>
    </citation>
    <scope>NUCLEOTIDE SEQUENCE [LARGE SCALE GENOMIC DNA]</scope>
    <source>
        <strain evidence="12">ATCC 33744 / DSM 2228 / GSL</strain>
    </source>
</reference>
<protein>
    <recommendedName>
        <fullName evidence="2 9">Heme chaperone HemW</fullName>
    </recommendedName>
</protein>
<dbReference type="PATRIC" id="fig|572479.3.peg.649"/>
<dbReference type="STRING" id="572479.Hprae_0643"/>
<dbReference type="SMART" id="SM00729">
    <property type="entry name" value="Elp3"/>
    <property type="match status" value="1"/>
</dbReference>
<dbReference type="NCBIfam" id="TIGR00539">
    <property type="entry name" value="hemN_rel"/>
    <property type="match status" value="1"/>
</dbReference>
<dbReference type="InterPro" id="IPR034505">
    <property type="entry name" value="Coproporphyrinogen-III_oxidase"/>
</dbReference>